<dbReference type="SUPFAM" id="SSF50249">
    <property type="entry name" value="Nucleic acid-binding proteins"/>
    <property type="match status" value="1"/>
</dbReference>
<keyword evidence="21" id="KW-1185">Reference proteome</keyword>
<dbReference type="Pfam" id="PF01588">
    <property type="entry name" value="tRNA_bind"/>
    <property type="match status" value="1"/>
</dbReference>
<reference evidence="20 21" key="1">
    <citation type="submission" date="2020-08" db="EMBL/GenBank/DDBJ databases">
        <title>Whole genome shotgun sequence of Actinocatenispora thailandica NBRC 105041.</title>
        <authorList>
            <person name="Komaki H."/>
            <person name="Tamura T."/>
        </authorList>
    </citation>
    <scope>NUCLEOTIDE SEQUENCE [LARGE SCALE GENOMIC DNA]</scope>
    <source>
        <strain evidence="20 21">NBRC 105041</strain>
    </source>
</reference>
<dbReference type="EC" id="6.1.1.20" evidence="15"/>
<keyword evidence="8 15" id="KW-0547">Nucleotide-binding</keyword>
<dbReference type="InterPro" id="IPR002547">
    <property type="entry name" value="tRNA-bd_dom"/>
</dbReference>
<protein>
    <recommendedName>
        <fullName evidence="15">Phenylalanine--tRNA ligase beta subunit</fullName>
        <ecNumber evidence="15">6.1.1.20</ecNumber>
    </recommendedName>
    <alternativeName>
        <fullName evidence="15">Phenylalanyl-tRNA synthetase beta subunit</fullName>
        <shortName evidence="15">PheRS</shortName>
    </alternativeName>
</protein>
<evidence type="ECO:0000256" key="1">
    <source>
        <dbReference type="ARBA" id="ARBA00004496"/>
    </source>
</evidence>
<dbReference type="GO" id="GO:0000049">
    <property type="term" value="F:tRNA binding"/>
    <property type="evidence" value="ECO:0007669"/>
    <property type="project" value="UniProtKB-UniRule"/>
</dbReference>
<dbReference type="GO" id="GO:0005524">
    <property type="term" value="F:ATP binding"/>
    <property type="evidence" value="ECO:0007669"/>
    <property type="project" value="UniProtKB-UniRule"/>
</dbReference>
<evidence type="ECO:0000259" key="19">
    <source>
        <dbReference type="PROSITE" id="PS51483"/>
    </source>
</evidence>
<evidence type="ECO:0000256" key="7">
    <source>
        <dbReference type="ARBA" id="ARBA00022723"/>
    </source>
</evidence>
<evidence type="ECO:0000256" key="14">
    <source>
        <dbReference type="ARBA" id="ARBA00049255"/>
    </source>
</evidence>
<organism evidence="20 21">
    <name type="scientific">Actinocatenispora thailandica</name>
    <dbReference type="NCBI Taxonomy" id="227318"/>
    <lineage>
        <taxon>Bacteria</taxon>
        <taxon>Bacillati</taxon>
        <taxon>Actinomycetota</taxon>
        <taxon>Actinomycetes</taxon>
        <taxon>Micromonosporales</taxon>
        <taxon>Micromonosporaceae</taxon>
        <taxon>Actinocatenispora</taxon>
    </lineage>
</organism>
<comment type="subunit">
    <text evidence="3 15">Tetramer of two alpha and two beta subunits.</text>
</comment>
<dbReference type="Gene3D" id="3.30.56.10">
    <property type="match status" value="2"/>
</dbReference>
<evidence type="ECO:0000256" key="8">
    <source>
        <dbReference type="ARBA" id="ARBA00022741"/>
    </source>
</evidence>
<dbReference type="FunFam" id="2.40.50.140:FF:000045">
    <property type="entry name" value="Phenylalanine--tRNA ligase beta subunit"/>
    <property type="match status" value="1"/>
</dbReference>
<dbReference type="HAMAP" id="MF_00283">
    <property type="entry name" value="Phe_tRNA_synth_beta1"/>
    <property type="match status" value="1"/>
</dbReference>
<dbReference type="InterPro" id="IPR005121">
    <property type="entry name" value="Fdx_antiC-bd"/>
</dbReference>
<dbReference type="SUPFAM" id="SSF46955">
    <property type="entry name" value="Putative DNA-binding domain"/>
    <property type="match status" value="1"/>
</dbReference>
<dbReference type="PANTHER" id="PTHR10947">
    <property type="entry name" value="PHENYLALANYL-TRNA SYNTHETASE BETA CHAIN AND LEUCINE-RICH REPEAT-CONTAINING PROTEIN 47"/>
    <property type="match status" value="1"/>
</dbReference>
<dbReference type="Gene3D" id="3.30.70.380">
    <property type="entry name" value="Ferrodoxin-fold anticodon-binding domain"/>
    <property type="match status" value="1"/>
</dbReference>
<comment type="subcellular location">
    <subcellularLocation>
        <location evidence="1 15">Cytoplasm</location>
    </subcellularLocation>
</comment>
<dbReference type="InterPro" id="IPR036690">
    <property type="entry name" value="Fdx_antiC-bd_sf"/>
</dbReference>
<dbReference type="GO" id="GO:0006432">
    <property type="term" value="P:phenylalanyl-tRNA aminoacylation"/>
    <property type="evidence" value="ECO:0007669"/>
    <property type="project" value="UniProtKB-UniRule"/>
</dbReference>
<feature type="domain" description="B5" evidence="19">
    <location>
        <begin position="412"/>
        <end position="487"/>
    </location>
</feature>
<keyword evidence="5 16" id="KW-0820">tRNA-binding</keyword>
<dbReference type="InterPro" id="IPR005147">
    <property type="entry name" value="tRNA_synthase_B5-dom"/>
</dbReference>
<evidence type="ECO:0000259" key="17">
    <source>
        <dbReference type="PROSITE" id="PS50886"/>
    </source>
</evidence>
<dbReference type="InterPro" id="IPR045864">
    <property type="entry name" value="aa-tRNA-synth_II/BPL/LPL"/>
</dbReference>
<evidence type="ECO:0000256" key="3">
    <source>
        <dbReference type="ARBA" id="ARBA00011209"/>
    </source>
</evidence>
<dbReference type="PANTHER" id="PTHR10947:SF0">
    <property type="entry name" value="PHENYLALANINE--TRNA LIGASE BETA SUBUNIT"/>
    <property type="match status" value="1"/>
</dbReference>
<name>A0A7R7DPW0_9ACTN</name>
<dbReference type="NCBIfam" id="TIGR00472">
    <property type="entry name" value="pheT_bact"/>
    <property type="match status" value="1"/>
</dbReference>
<dbReference type="CDD" id="cd02796">
    <property type="entry name" value="tRNA_bind_bactPheRS"/>
    <property type="match status" value="1"/>
</dbReference>
<keyword evidence="13 15" id="KW-0030">Aminoacyl-tRNA synthetase</keyword>
<dbReference type="Gene3D" id="3.50.40.10">
    <property type="entry name" value="Phenylalanyl-trna Synthetase, Chain B, domain 3"/>
    <property type="match status" value="1"/>
</dbReference>
<dbReference type="Pfam" id="PF03484">
    <property type="entry name" value="B5"/>
    <property type="match status" value="1"/>
</dbReference>
<dbReference type="InterPro" id="IPR020825">
    <property type="entry name" value="Phe-tRNA_synthase-like_B3/B4"/>
</dbReference>
<dbReference type="Gene3D" id="3.30.930.10">
    <property type="entry name" value="Bira Bifunctional Protein, Domain 2"/>
    <property type="match status" value="1"/>
</dbReference>
<evidence type="ECO:0000256" key="9">
    <source>
        <dbReference type="ARBA" id="ARBA00022840"/>
    </source>
</evidence>
<dbReference type="PROSITE" id="PS51447">
    <property type="entry name" value="FDX_ACB"/>
    <property type="match status" value="1"/>
</dbReference>
<evidence type="ECO:0000259" key="18">
    <source>
        <dbReference type="PROSITE" id="PS51447"/>
    </source>
</evidence>
<dbReference type="FunFam" id="3.30.930.10:FF:000130">
    <property type="entry name" value="Phenylalanine--tRNA ligase beta subunit"/>
    <property type="match status" value="1"/>
</dbReference>
<evidence type="ECO:0000256" key="15">
    <source>
        <dbReference type="HAMAP-Rule" id="MF_00283"/>
    </source>
</evidence>
<evidence type="ECO:0000256" key="10">
    <source>
        <dbReference type="ARBA" id="ARBA00022842"/>
    </source>
</evidence>
<evidence type="ECO:0000313" key="21">
    <source>
        <dbReference type="Proteomes" id="UP000611640"/>
    </source>
</evidence>
<keyword evidence="12 15" id="KW-0648">Protein biosynthesis</keyword>
<dbReference type="AlphaFoldDB" id="A0A7R7DPW0"/>
<keyword evidence="9 15" id="KW-0067">ATP-binding</keyword>
<evidence type="ECO:0000256" key="2">
    <source>
        <dbReference type="ARBA" id="ARBA00008653"/>
    </source>
</evidence>
<keyword evidence="10 15" id="KW-0460">Magnesium</keyword>
<dbReference type="SMART" id="SM00896">
    <property type="entry name" value="FDX-ACB"/>
    <property type="match status" value="1"/>
</dbReference>
<dbReference type="InterPro" id="IPR012340">
    <property type="entry name" value="NA-bd_OB-fold"/>
</dbReference>
<dbReference type="GO" id="GO:0004826">
    <property type="term" value="F:phenylalanine-tRNA ligase activity"/>
    <property type="evidence" value="ECO:0007669"/>
    <property type="project" value="UniProtKB-UniRule"/>
</dbReference>
<dbReference type="SMART" id="SM00874">
    <property type="entry name" value="B5"/>
    <property type="match status" value="1"/>
</dbReference>
<dbReference type="InterPro" id="IPR041616">
    <property type="entry name" value="PheRS_beta_core"/>
</dbReference>
<feature type="domain" description="FDX-ACB" evidence="18">
    <location>
        <begin position="736"/>
        <end position="829"/>
    </location>
</feature>
<comment type="similarity">
    <text evidence="2 15">Belongs to the phenylalanyl-tRNA synthetase beta subunit family. Type 1 subfamily.</text>
</comment>
<dbReference type="Pfam" id="PF03147">
    <property type="entry name" value="FDX-ACB"/>
    <property type="match status" value="1"/>
</dbReference>
<dbReference type="Proteomes" id="UP000611640">
    <property type="component" value="Chromosome"/>
</dbReference>
<dbReference type="InterPro" id="IPR004532">
    <property type="entry name" value="Phe-tRNA-ligase_IIc_bsu_bact"/>
</dbReference>
<dbReference type="CDD" id="cd00769">
    <property type="entry name" value="PheRS_beta_core"/>
    <property type="match status" value="1"/>
</dbReference>
<keyword evidence="6 15" id="KW-0436">Ligase</keyword>
<dbReference type="PROSITE" id="PS50886">
    <property type="entry name" value="TRBD"/>
    <property type="match status" value="1"/>
</dbReference>
<feature type="binding site" evidence="15">
    <location>
        <position position="474"/>
    </location>
    <ligand>
        <name>Mg(2+)</name>
        <dbReference type="ChEBI" id="CHEBI:18420"/>
        <note>shared with alpha subunit</note>
    </ligand>
</feature>
<feature type="domain" description="TRNA-binding" evidence="17">
    <location>
        <begin position="42"/>
        <end position="158"/>
    </location>
</feature>
<keyword evidence="4 15" id="KW-0963">Cytoplasm</keyword>
<dbReference type="Pfam" id="PF03483">
    <property type="entry name" value="B3_4"/>
    <property type="match status" value="1"/>
</dbReference>
<evidence type="ECO:0000313" key="20">
    <source>
        <dbReference type="EMBL" id="BCJ35577.1"/>
    </source>
</evidence>
<evidence type="ECO:0000256" key="11">
    <source>
        <dbReference type="ARBA" id="ARBA00022884"/>
    </source>
</evidence>
<dbReference type="InterPro" id="IPR005146">
    <property type="entry name" value="B3/B4_tRNA-bd"/>
</dbReference>
<feature type="binding site" evidence="15">
    <location>
        <position position="475"/>
    </location>
    <ligand>
        <name>Mg(2+)</name>
        <dbReference type="ChEBI" id="CHEBI:18420"/>
        <note>shared with alpha subunit</note>
    </ligand>
</feature>
<dbReference type="Gene3D" id="2.40.50.140">
    <property type="entry name" value="Nucleic acid-binding proteins"/>
    <property type="match status" value="1"/>
</dbReference>
<evidence type="ECO:0000256" key="5">
    <source>
        <dbReference type="ARBA" id="ARBA00022555"/>
    </source>
</evidence>
<accession>A0A7R7DPW0</accession>
<keyword evidence="11 16" id="KW-0694">RNA-binding</keyword>
<dbReference type="GO" id="GO:0000287">
    <property type="term" value="F:magnesium ion binding"/>
    <property type="evidence" value="ECO:0007669"/>
    <property type="project" value="UniProtKB-UniRule"/>
</dbReference>
<dbReference type="PROSITE" id="PS51483">
    <property type="entry name" value="B5"/>
    <property type="match status" value="1"/>
</dbReference>
<evidence type="ECO:0000256" key="4">
    <source>
        <dbReference type="ARBA" id="ARBA00022490"/>
    </source>
</evidence>
<dbReference type="EMBL" id="AP023355">
    <property type="protein sequence ID" value="BCJ35577.1"/>
    <property type="molecule type" value="Genomic_DNA"/>
</dbReference>
<dbReference type="FunFam" id="3.30.70.380:FF:000001">
    <property type="entry name" value="Phenylalanine--tRNA ligase beta subunit"/>
    <property type="match status" value="1"/>
</dbReference>
<dbReference type="InterPro" id="IPR033714">
    <property type="entry name" value="tRNA_bind_bactPheRS"/>
</dbReference>
<evidence type="ECO:0000256" key="16">
    <source>
        <dbReference type="PROSITE-ProRule" id="PRU00209"/>
    </source>
</evidence>
<evidence type="ECO:0000256" key="12">
    <source>
        <dbReference type="ARBA" id="ARBA00022917"/>
    </source>
</evidence>
<dbReference type="RefSeq" id="WP_203962085.1">
    <property type="nucleotide sequence ID" value="NZ_AP023355.1"/>
</dbReference>
<dbReference type="InterPro" id="IPR045060">
    <property type="entry name" value="Phe-tRNA-ligase_IIc_bsu"/>
</dbReference>
<keyword evidence="7 15" id="KW-0479">Metal-binding</keyword>
<dbReference type="SUPFAM" id="SSF54991">
    <property type="entry name" value="Anticodon-binding domain of PheRS"/>
    <property type="match status" value="1"/>
</dbReference>
<proteinExistence type="inferred from homology"/>
<feature type="binding site" evidence="15">
    <location>
        <position position="465"/>
    </location>
    <ligand>
        <name>Mg(2+)</name>
        <dbReference type="ChEBI" id="CHEBI:18420"/>
        <note>shared with alpha subunit</note>
    </ligand>
</feature>
<comment type="cofactor">
    <cofactor evidence="15">
        <name>Mg(2+)</name>
        <dbReference type="ChEBI" id="CHEBI:18420"/>
    </cofactor>
    <text evidence="15">Binds 2 magnesium ions per tetramer.</text>
</comment>
<evidence type="ECO:0000256" key="13">
    <source>
        <dbReference type="ARBA" id="ARBA00023146"/>
    </source>
</evidence>
<feature type="binding site" evidence="15">
    <location>
        <position position="471"/>
    </location>
    <ligand>
        <name>Mg(2+)</name>
        <dbReference type="ChEBI" id="CHEBI:18420"/>
        <note>shared with alpha subunit</note>
    </ligand>
</feature>
<dbReference type="GO" id="GO:0009328">
    <property type="term" value="C:phenylalanine-tRNA ligase complex"/>
    <property type="evidence" value="ECO:0007669"/>
    <property type="project" value="TreeGrafter"/>
</dbReference>
<dbReference type="KEGG" id="atl:Athai_30800"/>
<comment type="catalytic activity">
    <reaction evidence="14 15">
        <text>tRNA(Phe) + L-phenylalanine + ATP = L-phenylalanyl-tRNA(Phe) + AMP + diphosphate + H(+)</text>
        <dbReference type="Rhea" id="RHEA:19413"/>
        <dbReference type="Rhea" id="RHEA-COMP:9668"/>
        <dbReference type="Rhea" id="RHEA-COMP:9699"/>
        <dbReference type="ChEBI" id="CHEBI:15378"/>
        <dbReference type="ChEBI" id="CHEBI:30616"/>
        <dbReference type="ChEBI" id="CHEBI:33019"/>
        <dbReference type="ChEBI" id="CHEBI:58095"/>
        <dbReference type="ChEBI" id="CHEBI:78442"/>
        <dbReference type="ChEBI" id="CHEBI:78531"/>
        <dbReference type="ChEBI" id="CHEBI:456215"/>
        <dbReference type="EC" id="6.1.1.20"/>
    </reaction>
</comment>
<evidence type="ECO:0000256" key="6">
    <source>
        <dbReference type="ARBA" id="ARBA00022598"/>
    </source>
</evidence>
<dbReference type="SMART" id="SM00873">
    <property type="entry name" value="B3_4"/>
    <property type="match status" value="1"/>
</dbReference>
<dbReference type="SUPFAM" id="SSF55681">
    <property type="entry name" value="Class II aaRS and biotin synthetases"/>
    <property type="match status" value="1"/>
</dbReference>
<dbReference type="FunFam" id="3.50.40.10:FF:000001">
    <property type="entry name" value="Phenylalanine--tRNA ligase beta subunit"/>
    <property type="match status" value="1"/>
</dbReference>
<dbReference type="SUPFAM" id="SSF56037">
    <property type="entry name" value="PheT/TilS domain"/>
    <property type="match status" value="1"/>
</dbReference>
<sequence length="831" mass="87477">MLVPLSWLREAVDVPVTRTAAEIGEAFTALGVEVEEISDLAASVRGPLVVGKVLDIEELTGFKKPIRYCQVDVGAANGTGAPQSIVCGARNFAVGDLVVVILPGGVLPGEFTIGARKTYGRLSAGMICSARELGLGDDHDGIIVLPADTVAAPGTDARPVVGLDEVVFDLSITPDRGYQLSIRGLARELARALDAPYRDPADRPATGGSAQASAGRRILVEDATGCDRFSARLVTGVDPAAPSPQWMVRRLAHAGIRSISLPVDVTNYVMVELGQPMHAFDAGTLTGDLVVRRAREGERLTTIDHVDRALSTEDLVICDDTGVISLAAVMGGATTEVGGATTDVLFEAAHWDPASISRTARRHRLLSEASKRFERAVDPAVTLVALQRAVDLLVEYGGGTAGAEVVDVNQVVPPETVLLPASLPGRVVGVDYPLSRVVELVEAVGAQVAVADDTMAVTPPSWRPDLVDPVDLVEEVVRLDGYGKVPSVLPPVVAGNGLTDAQRLRRSVARALAEAGYVEVLSYPFVSPESFDALGLPDDDARRTAVRLANPLSEREPLLRTTLLPTLLATLRRNLARGQRDVALFESGLVFRPAADTLAEVPALPVDRRPTDTELAAALAVVPRQPYRVAAVVTGEVQRAGWWGDGRVADWTDALAAARLVARTAGVSLAVRADRHAPWHPGRCAELTVGGVLVGHAGELHPEVCQALELPRGTAAMELELSALPAREPVPAPSISTYPPALIDVALLVDDAVPAADVQAALSAGAGELLESIRLFDVFRGDQLGAGRKSLAYKLTFRAADRTLTAEEAVTARDAAVAEATHRVGAALRGA</sequence>
<gene>
    <name evidence="15 20" type="primary">pheT</name>
    <name evidence="20" type="ORF">Athai_30800</name>
</gene>
<dbReference type="InterPro" id="IPR009061">
    <property type="entry name" value="DNA-bd_dom_put_sf"/>
</dbReference>
<dbReference type="Pfam" id="PF17759">
    <property type="entry name" value="tRNA_synthFbeta"/>
    <property type="match status" value="1"/>
</dbReference>